<proteinExistence type="predicted"/>
<dbReference type="AlphaFoldDB" id="A0A9P6KBQ2"/>
<name>A0A9P6KBQ2_9FUNG</name>
<comment type="caution">
    <text evidence="2">The sequence shown here is derived from an EMBL/GenBank/DDBJ whole genome shotgun (WGS) entry which is preliminary data.</text>
</comment>
<keyword evidence="3" id="KW-1185">Reference proteome</keyword>
<keyword evidence="1" id="KW-0732">Signal</keyword>
<feature type="chain" id="PRO_5040249637" evidence="1">
    <location>
        <begin position="23"/>
        <end position="77"/>
    </location>
</feature>
<gene>
    <name evidence="2" type="ORF">BGW38_005137</name>
</gene>
<accession>A0A9P6KBQ2</accession>
<dbReference type="EMBL" id="JAABOA010003250">
    <property type="protein sequence ID" value="KAF9578862.1"/>
    <property type="molecule type" value="Genomic_DNA"/>
</dbReference>
<dbReference type="Proteomes" id="UP000780801">
    <property type="component" value="Unassembled WGS sequence"/>
</dbReference>
<evidence type="ECO:0000313" key="2">
    <source>
        <dbReference type="EMBL" id="KAF9578862.1"/>
    </source>
</evidence>
<organism evidence="2 3">
    <name type="scientific">Lunasporangiospora selenospora</name>
    <dbReference type="NCBI Taxonomy" id="979761"/>
    <lineage>
        <taxon>Eukaryota</taxon>
        <taxon>Fungi</taxon>
        <taxon>Fungi incertae sedis</taxon>
        <taxon>Mucoromycota</taxon>
        <taxon>Mortierellomycotina</taxon>
        <taxon>Mortierellomycetes</taxon>
        <taxon>Mortierellales</taxon>
        <taxon>Mortierellaceae</taxon>
        <taxon>Lunasporangiospora</taxon>
    </lineage>
</organism>
<reference evidence="2" key="1">
    <citation type="journal article" date="2020" name="Fungal Divers.">
        <title>Resolving the Mortierellaceae phylogeny through synthesis of multi-gene phylogenetics and phylogenomics.</title>
        <authorList>
            <person name="Vandepol N."/>
            <person name="Liber J."/>
            <person name="Desiro A."/>
            <person name="Na H."/>
            <person name="Kennedy M."/>
            <person name="Barry K."/>
            <person name="Grigoriev I.V."/>
            <person name="Miller A.N."/>
            <person name="O'Donnell K."/>
            <person name="Stajich J.E."/>
            <person name="Bonito G."/>
        </authorList>
    </citation>
    <scope>NUCLEOTIDE SEQUENCE</scope>
    <source>
        <strain evidence="2">KOD1015</strain>
    </source>
</reference>
<feature type="signal peptide" evidence="1">
    <location>
        <begin position="1"/>
        <end position="22"/>
    </location>
</feature>
<sequence>MKVTLPLLALVMLGLLAQAAPADEPTAADTAAPPYCVRCPPPTCHPYCKRNQKCVYQNPSCYCCGKPYCVPWKWGDH</sequence>
<evidence type="ECO:0000256" key="1">
    <source>
        <dbReference type="SAM" id="SignalP"/>
    </source>
</evidence>
<protein>
    <submittedName>
        <fullName evidence="2">Uncharacterized protein</fullName>
    </submittedName>
</protein>
<evidence type="ECO:0000313" key="3">
    <source>
        <dbReference type="Proteomes" id="UP000780801"/>
    </source>
</evidence>